<feature type="transmembrane region" description="Helical" evidence="2">
    <location>
        <begin position="406"/>
        <end position="428"/>
    </location>
</feature>
<feature type="transmembrane region" description="Helical" evidence="2">
    <location>
        <begin position="180"/>
        <end position="201"/>
    </location>
</feature>
<sequence length="453" mass="50109">MAGNTRRPGGLLRGTSTVPLLSESSDDAQDTERGRPSNERYLHGPPTSRPSTMSRRTRSTMRSRSPSNLAATSARKKYTYAAIFLTLSLVAFCVQTELSSYIQGELGWKKAYCMMFVTHSSWTLLWPIHLLILRVQKWNMPWDTFWRRHTQLLKSSALMVELHTLDVFGLSRPTSRSIKYIVRCTILITCSLTIAGLSWYIAVSMTNPSDLTAIYNCSTFFAYAFSVPLLKEPLRMDKSISVVVAIVGVLIVAYGDGGSENGEGPNPGSDSGTRLLGNMVIGVGSVLYGLYEVLYKRLACGPETMSTGRTVIFSNFFASCIGFFTLTVLWIPLVFLDLFNIENFVIPNARTCWLIALAVFSNMTFSGSFLILIALTSPVLSSVSALLTIFIIAVTDWIITGQPLSSASIFGGSLIILAFLALSWSSYIEMTEHQLQKKKVDLTDSDDDDEEDD</sequence>
<keyword evidence="2" id="KW-1133">Transmembrane helix</keyword>
<dbReference type="SUPFAM" id="SSF103481">
    <property type="entry name" value="Multidrug resistance efflux transporter EmrE"/>
    <property type="match status" value="2"/>
</dbReference>
<gene>
    <name evidence="3" type="ORF">PT974_05705</name>
</gene>
<feature type="compositionally biased region" description="Polar residues" evidence="1">
    <location>
        <begin position="14"/>
        <end position="23"/>
    </location>
</feature>
<protein>
    <submittedName>
        <fullName evidence="3">Vacuolar membrane protein</fullName>
    </submittedName>
</protein>
<dbReference type="Proteomes" id="UP001338125">
    <property type="component" value="Unassembled WGS sequence"/>
</dbReference>
<accession>A0ABR0SJI0</accession>
<dbReference type="EMBL" id="JAVFKD010000012">
    <property type="protein sequence ID" value="KAK5992304.1"/>
    <property type="molecule type" value="Genomic_DNA"/>
</dbReference>
<feature type="compositionally biased region" description="Basic and acidic residues" evidence="1">
    <location>
        <begin position="30"/>
        <end position="42"/>
    </location>
</feature>
<feature type="region of interest" description="Disordered" evidence="1">
    <location>
        <begin position="1"/>
        <end position="70"/>
    </location>
</feature>
<keyword evidence="4" id="KW-1185">Reference proteome</keyword>
<organism evidence="3 4">
    <name type="scientific">Cladobotryum mycophilum</name>
    <dbReference type="NCBI Taxonomy" id="491253"/>
    <lineage>
        <taxon>Eukaryota</taxon>
        <taxon>Fungi</taxon>
        <taxon>Dikarya</taxon>
        <taxon>Ascomycota</taxon>
        <taxon>Pezizomycotina</taxon>
        <taxon>Sordariomycetes</taxon>
        <taxon>Hypocreomycetidae</taxon>
        <taxon>Hypocreales</taxon>
        <taxon>Hypocreaceae</taxon>
        <taxon>Cladobotryum</taxon>
    </lineage>
</organism>
<reference evidence="3 4" key="1">
    <citation type="submission" date="2024-01" db="EMBL/GenBank/DDBJ databases">
        <title>Complete genome of Cladobotryum mycophilum ATHUM6906.</title>
        <authorList>
            <person name="Christinaki A.C."/>
            <person name="Myridakis A.I."/>
            <person name="Kouvelis V.N."/>
        </authorList>
    </citation>
    <scope>NUCLEOTIDE SEQUENCE [LARGE SCALE GENOMIC DNA]</scope>
    <source>
        <strain evidence="3 4">ATHUM6906</strain>
    </source>
</reference>
<feature type="transmembrane region" description="Helical" evidence="2">
    <location>
        <begin position="78"/>
        <end position="102"/>
    </location>
</feature>
<feature type="transmembrane region" description="Helical" evidence="2">
    <location>
        <begin position="353"/>
        <end position="375"/>
    </location>
</feature>
<proteinExistence type="predicted"/>
<feature type="transmembrane region" description="Helical" evidence="2">
    <location>
        <begin position="239"/>
        <end position="255"/>
    </location>
</feature>
<dbReference type="PANTHER" id="PTHR19346:SF4">
    <property type="entry name" value="SUGAR PHOSPHATE TRANSPORTER DOMAIN-CONTAINING PROTEIN"/>
    <property type="match status" value="1"/>
</dbReference>
<evidence type="ECO:0000256" key="2">
    <source>
        <dbReference type="SAM" id="Phobius"/>
    </source>
</evidence>
<evidence type="ECO:0000256" key="1">
    <source>
        <dbReference type="SAM" id="MobiDB-lite"/>
    </source>
</evidence>
<name>A0ABR0SJI0_9HYPO</name>
<feature type="transmembrane region" description="Helical" evidence="2">
    <location>
        <begin position="213"/>
        <end position="230"/>
    </location>
</feature>
<dbReference type="InterPro" id="IPR037185">
    <property type="entry name" value="EmrE-like"/>
</dbReference>
<dbReference type="PANTHER" id="PTHR19346">
    <property type="entry name" value="SUGAR PHOSPHATE TRANSPORTER DOMAIN-CONTAINING PROTEIN"/>
    <property type="match status" value="1"/>
</dbReference>
<keyword evidence="2" id="KW-0472">Membrane</keyword>
<keyword evidence="2" id="KW-0812">Transmembrane</keyword>
<evidence type="ECO:0000313" key="4">
    <source>
        <dbReference type="Proteomes" id="UP001338125"/>
    </source>
</evidence>
<feature type="transmembrane region" description="Helical" evidence="2">
    <location>
        <begin position="312"/>
        <end position="333"/>
    </location>
</feature>
<feature type="compositionally biased region" description="Low complexity" evidence="1">
    <location>
        <begin position="45"/>
        <end position="54"/>
    </location>
</feature>
<comment type="caution">
    <text evidence="3">The sequence shown here is derived from an EMBL/GenBank/DDBJ whole genome shotgun (WGS) entry which is preliminary data.</text>
</comment>
<evidence type="ECO:0000313" key="3">
    <source>
        <dbReference type="EMBL" id="KAK5992304.1"/>
    </source>
</evidence>
<feature type="transmembrane region" description="Helical" evidence="2">
    <location>
        <begin position="114"/>
        <end position="133"/>
    </location>
</feature>
<feature type="transmembrane region" description="Helical" evidence="2">
    <location>
        <begin position="275"/>
        <end position="291"/>
    </location>
</feature>
<feature type="transmembrane region" description="Helical" evidence="2">
    <location>
        <begin position="382"/>
        <end position="400"/>
    </location>
</feature>
<dbReference type="InterPro" id="IPR026505">
    <property type="entry name" value="Solute_c_fam_35_mem_F3/F4"/>
</dbReference>